<comment type="caution">
    <text evidence="2">The sequence shown here is derived from an EMBL/GenBank/DDBJ whole genome shotgun (WGS) entry which is preliminary data.</text>
</comment>
<dbReference type="Proteomes" id="UP000215223">
    <property type="component" value="Unassembled WGS sequence"/>
</dbReference>
<dbReference type="PANTHER" id="PTHR45527">
    <property type="entry name" value="NONRIBOSOMAL PEPTIDE SYNTHETASE"/>
    <property type="match status" value="1"/>
</dbReference>
<dbReference type="GO" id="GO:0043041">
    <property type="term" value="P:amino acid activation for nonribosomal peptide biosynthetic process"/>
    <property type="evidence" value="ECO:0007669"/>
    <property type="project" value="TreeGrafter"/>
</dbReference>
<keyword evidence="3" id="KW-1185">Reference proteome</keyword>
<reference evidence="2 3" key="1">
    <citation type="submission" date="2017-07" db="EMBL/GenBank/DDBJ databases">
        <title>Amycolatopsis thailandensis Genome sequencing and assembly.</title>
        <authorList>
            <person name="Kaur N."/>
            <person name="Mayilraj S."/>
        </authorList>
    </citation>
    <scope>NUCLEOTIDE SEQUENCE [LARGE SCALE GENOMIC DNA]</scope>
    <source>
        <strain evidence="2 3">JCM 16380</strain>
    </source>
</reference>
<dbReference type="GO" id="GO:0005737">
    <property type="term" value="C:cytoplasm"/>
    <property type="evidence" value="ECO:0007669"/>
    <property type="project" value="TreeGrafter"/>
</dbReference>
<accession>A0A229QYA8</accession>
<evidence type="ECO:0000313" key="2">
    <source>
        <dbReference type="EMBL" id="OXM39121.1"/>
    </source>
</evidence>
<name>A0A229QYA8_9PSEU</name>
<dbReference type="SUPFAM" id="SSF56801">
    <property type="entry name" value="Acetyl-CoA synthetase-like"/>
    <property type="match status" value="1"/>
</dbReference>
<feature type="domain" description="AMP-dependent synthetase/ligase" evidence="1">
    <location>
        <begin position="2"/>
        <end position="58"/>
    </location>
</feature>
<dbReference type="AlphaFoldDB" id="A0A229QYA8"/>
<sequence length="72" mass="7345">MRPESAVAVAMERSADLVVGLLAVLKAGGVFVPLDTGWPEARMRAVTADAGACLLLAHEPTSGLELGVATLT</sequence>
<feature type="non-terminal residue" evidence="2">
    <location>
        <position position="72"/>
    </location>
</feature>
<dbReference type="EMBL" id="NMQT01000397">
    <property type="protein sequence ID" value="OXM39121.1"/>
    <property type="molecule type" value="Genomic_DNA"/>
</dbReference>
<evidence type="ECO:0000259" key="1">
    <source>
        <dbReference type="Pfam" id="PF00501"/>
    </source>
</evidence>
<dbReference type="GO" id="GO:0044550">
    <property type="term" value="P:secondary metabolite biosynthetic process"/>
    <property type="evidence" value="ECO:0007669"/>
    <property type="project" value="TreeGrafter"/>
</dbReference>
<protein>
    <recommendedName>
        <fullName evidence="1">AMP-dependent synthetase/ligase domain-containing protein</fullName>
    </recommendedName>
</protein>
<dbReference type="Gene3D" id="3.40.50.980">
    <property type="match status" value="1"/>
</dbReference>
<proteinExistence type="predicted"/>
<dbReference type="PANTHER" id="PTHR45527:SF1">
    <property type="entry name" value="FATTY ACID SYNTHASE"/>
    <property type="match status" value="1"/>
</dbReference>
<gene>
    <name evidence="2" type="ORF">CFP71_43125</name>
</gene>
<dbReference type="InterPro" id="IPR000873">
    <property type="entry name" value="AMP-dep_synth/lig_dom"/>
</dbReference>
<dbReference type="Pfam" id="PF00501">
    <property type="entry name" value="AMP-binding"/>
    <property type="match status" value="1"/>
</dbReference>
<evidence type="ECO:0000313" key="3">
    <source>
        <dbReference type="Proteomes" id="UP000215223"/>
    </source>
</evidence>
<dbReference type="GO" id="GO:0031177">
    <property type="term" value="F:phosphopantetheine binding"/>
    <property type="evidence" value="ECO:0007669"/>
    <property type="project" value="TreeGrafter"/>
</dbReference>
<organism evidence="2 3">
    <name type="scientific">Amycolatopsis thailandensis</name>
    <dbReference type="NCBI Taxonomy" id="589330"/>
    <lineage>
        <taxon>Bacteria</taxon>
        <taxon>Bacillati</taxon>
        <taxon>Actinomycetota</taxon>
        <taxon>Actinomycetes</taxon>
        <taxon>Pseudonocardiales</taxon>
        <taxon>Pseudonocardiaceae</taxon>
        <taxon>Amycolatopsis</taxon>
    </lineage>
</organism>